<evidence type="ECO:0000256" key="1">
    <source>
        <dbReference type="SAM" id="MobiDB-lite"/>
    </source>
</evidence>
<evidence type="ECO:0000313" key="3">
    <source>
        <dbReference type="Proteomes" id="UP001197875"/>
    </source>
</evidence>
<keyword evidence="3" id="KW-1185">Reference proteome</keyword>
<name>A0AAE3J4L6_9FIRM</name>
<dbReference type="AlphaFoldDB" id="A0AAE3J4L6"/>
<proteinExistence type="predicted"/>
<comment type="caution">
    <text evidence="2">The sequence shown here is derived from an EMBL/GenBank/DDBJ whole genome shotgun (WGS) entry which is preliminary data.</text>
</comment>
<dbReference type="RefSeq" id="WP_227614117.1">
    <property type="nucleotide sequence ID" value="NZ_JAJEPR010000002.1"/>
</dbReference>
<organism evidence="2 3">
    <name type="scientific">Fusicatenibacter faecihominis</name>
    <dbReference type="NCBI Taxonomy" id="2881276"/>
    <lineage>
        <taxon>Bacteria</taxon>
        <taxon>Bacillati</taxon>
        <taxon>Bacillota</taxon>
        <taxon>Clostridia</taxon>
        <taxon>Lachnospirales</taxon>
        <taxon>Lachnospiraceae</taxon>
        <taxon>Fusicatenibacter</taxon>
    </lineage>
</organism>
<sequence length="154" mass="17034">MEKEKELCMTPVDLAAGGEELQLLKALVPYLALGLQKPFVLLIKCMEIRNLTAFFSRPAELTAQNARANPSLFEILPEISPYLPSQQREQFSQILPLLEMMQLFSSMNQEGEASAPADLFSSLLSPEQQAIFSMFSQSEAEKGGPTPDGQKLDP</sequence>
<reference evidence="2 3" key="1">
    <citation type="submission" date="2021-10" db="EMBL/GenBank/DDBJ databases">
        <title>Anaerobic single-cell dispensing facilitates the cultivation of human gut bacteria.</title>
        <authorList>
            <person name="Afrizal A."/>
        </authorList>
    </citation>
    <scope>NUCLEOTIDE SEQUENCE [LARGE SCALE GENOMIC DNA]</scope>
    <source>
        <strain evidence="2 3">CLA-AA-H277</strain>
    </source>
</reference>
<protein>
    <submittedName>
        <fullName evidence="2">Uncharacterized protein</fullName>
    </submittedName>
</protein>
<accession>A0AAE3J4L6</accession>
<evidence type="ECO:0000313" key="2">
    <source>
        <dbReference type="EMBL" id="MCC2188562.1"/>
    </source>
</evidence>
<dbReference type="Proteomes" id="UP001197875">
    <property type="component" value="Unassembled WGS sequence"/>
</dbReference>
<gene>
    <name evidence="2" type="ORF">LKD71_01770</name>
</gene>
<feature type="region of interest" description="Disordered" evidence="1">
    <location>
        <begin position="135"/>
        <end position="154"/>
    </location>
</feature>
<dbReference type="EMBL" id="JAJEPR010000002">
    <property type="protein sequence ID" value="MCC2188562.1"/>
    <property type="molecule type" value="Genomic_DNA"/>
</dbReference>